<sequence length="504" mass="58898">MQKTFETINLSPNNNNNDLEQILRTQQQNQTPIFNPKSYPKFYSCVNVNGAPSTANGKKFYVNRETILPSYKDIELSLSPRSINLATKRVQKEKNFRAISPHMIKTFLRMRQQKLDSDLLSENQLHMQTQSAGSTQDNQAMHQLRLNSVSSCSKQSNDKSNRASESKQFRQVYLNQKLQEVMPLDDENQVRLKNNLTSKLMIKKASSTLLFKQKRFSDPQQTTNFKLQDMNQDHGLRLTINPQPIYPSFVRSHLNSSQASWNNNKQVNNNINHNNHGPSKTPRVTSQVFVSPGKKFLGLNDYHQHQFQSTRQPSQVNFNEESTDNEQYKYETIINKKQLNKIDKKQKTLQLGNVLQYGLPTTADYEYQHLQLSPKPTKKQKQQQQKYKIKQAPLTQIKNQQNIVKPYNHTHQMKDSDMMRRRLMFKSSYAHGYLSSRKNSQRSTSSQRRQQENQERRKLLNNYLSQYDFIDNSPLKIQAQALFQNQYVKNILFQNGENEQVGVQ</sequence>
<evidence type="ECO:0000313" key="2">
    <source>
        <dbReference type="EMBL" id="CDW81580.1"/>
    </source>
</evidence>
<organism evidence="2 3">
    <name type="scientific">Stylonychia lemnae</name>
    <name type="common">Ciliate</name>
    <dbReference type="NCBI Taxonomy" id="5949"/>
    <lineage>
        <taxon>Eukaryota</taxon>
        <taxon>Sar</taxon>
        <taxon>Alveolata</taxon>
        <taxon>Ciliophora</taxon>
        <taxon>Intramacronucleata</taxon>
        <taxon>Spirotrichea</taxon>
        <taxon>Stichotrichia</taxon>
        <taxon>Sporadotrichida</taxon>
        <taxon>Oxytrichidae</taxon>
        <taxon>Stylonychinae</taxon>
        <taxon>Stylonychia</taxon>
    </lineage>
</organism>
<dbReference type="InParanoid" id="A0A078AH28"/>
<protein>
    <submittedName>
        <fullName evidence="2">Uncharacterized protein</fullName>
    </submittedName>
</protein>
<proteinExistence type="predicted"/>
<accession>A0A078AH28</accession>
<dbReference type="AlphaFoldDB" id="A0A078AH28"/>
<feature type="compositionally biased region" description="Low complexity" evidence="1">
    <location>
        <begin position="435"/>
        <end position="448"/>
    </location>
</feature>
<evidence type="ECO:0000313" key="3">
    <source>
        <dbReference type="Proteomes" id="UP000039865"/>
    </source>
</evidence>
<evidence type="ECO:0000256" key="1">
    <source>
        <dbReference type="SAM" id="MobiDB-lite"/>
    </source>
</evidence>
<feature type="compositionally biased region" description="Basic and acidic residues" evidence="1">
    <location>
        <begin position="156"/>
        <end position="168"/>
    </location>
</feature>
<name>A0A078AH28_STYLE</name>
<reference evidence="2 3" key="1">
    <citation type="submission" date="2014-06" db="EMBL/GenBank/DDBJ databases">
        <authorList>
            <person name="Swart Estienne"/>
        </authorList>
    </citation>
    <scope>NUCLEOTIDE SEQUENCE [LARGE SCALE GENOMIC DNA]</scope>
    <source>
        <strain evidence="2 3">130c</strain>
    </source>
</reference>
<feature type="region of interest" description="Disordered" evidence="1">
    <location>
        <begin position="149"/>
        <end position="168"/>
    </location>
</feature>
<dbReference type="EMBL" id="CCKQ01010072">
    <property type="protein sequence ID" value="CDW81580.1"/>
    <property type="molecule type" value="Genomic_DNA"/>
</dbReference>
<gene>
    <name evidence="2" type="primary">Contig17500.g18615</name>
    <name evidence="2" type="ORF">STYLEM_10599</name>
</gene>
<keyword evidence="3" id="KW-1185">Reference proteome</keyword>
<feature type="region of interest" description="Disordered" evidence="1">
    <location>
        <begin position="432"/>
        <end position="455"/>
    </location>
</feature>
<dbReference type="Proteomes" id="UP000039865">
    <property type="component" value="Unassembled WGS sequence"/>
</dbReference>